<dbReference type="PANTHER" id="PTHR11361:SF99">
    <property type="entry name" value="DNA MISMATCH REPAIR PROTEIN"/>
    <property type="match status" value="1"/>
</dbReference>
<evidence type="ECO:0000256" key="2">
    <source>
        <dbReference type="ARBA" id="ARBA00022840"/>
    </source>
</evidence>
<dbReference type="GO" id="GO:0006298">
    <property type="term" value="P:mismatch repair"/>
    <property type="evidence" value="ECO:0007669"/>
    <property type="project" value="InterPro"/>
</dbReference>
<feature type="domain" description="DNA mismatch repair proteins mutS family" evidence="5">
    <location>
        <begin position="444"/>
        <end position="618"/>
    </location>
</feature>
<dbReference type="Gene3D" id="3.40.50.300">
    <property type="entry name" value="P-loop containing nucleotide triphosphate hydrolases"/>
    <property type="match status" value="1"/>
</dbReference>
<sequence>MFCVKSKNTKRDNNLSSKYFTMQKTQPVDHYSSNIISLDSRIKKIKKQIFYLSLFRLFTFVGFVAFIALFIFHRQAAFFLILSFSCLLSFIYVIKRDLILADELKFLSKRRLLNENEIGYLNHNYIDQEDGAEYAVINPYLSADFDLFGIGSLYQYLNRCFTKNGKDQFTDSLCRFELDEDVILKKQEAIKELSEKNEFVQNFQAHAMLISETGKELANLQAWLDEPVAKLRFLQVSSIVCPLISLSWLAVVVFGPFTLGSLFLPILLNMFIVDANKKLINKSHTHLGNSSSVLKKYTALIKLTENESFESPHLNSIKQKLSNQDIKASLVLKSLFKLLNTFDLRYNWIVSLTLNALFLFDVQILFRLIKWKEIYKRFIPTWFTALAEIEPLMSYAVFAYNNQSEVNYPEALDSDFYLHAQDMGHPLLASSVRVNNSVEYGGMPCVNIITGANMAGKSTFLRTIATNLILAMNGAPVCAKVFRFTPCQILSSIKIQDSLSNNESYFYAELVRIKEIIENVEKQPKTLVILDEILRGTNTKDKQLGSLGLLDKLISLNAVVMIATHDLMIGELENKYPKYVNNHCFEVELTNDQLIFDYKLKKGISQKLNASFLMKKMAIMD</sequence>
<keyword evidence="3" id="KW-0238">DNA-binding</keyword>
<evidence type="ECO:0000256" key="3">
    <source>
        <dbReference type="ARBA" id="ARBA00023125"/>
    </source>
</evidence>
<dbReference type="SUPFAM" id="SSF48334">
    <property type="entry name" value="DNA repair protein MutS, domain III"/>
    <property type="match status" value="1"/>
</dbReference>
<evidence type="ECO:0000259" key="5">
    <source>
        <dbReference type="SMART" id="SM00534"/>
    </source>
</evidence>
<dbReference type="Pfam" id="PF00488">
    <property type="entry name" value="MutS_V"/>
    <property type="match status" value="1"/>
</dbReference>
<dbReference type="SUPFAM" id="SSF52540">
    <property type="entry name" value="P-loop containing nucleoside triphosphate hydrolases"/>
    <property type="match status" value="1"/>
</dbReference>
<dbReference type="InterPro" id="IPR027417">
    <property type="entry name" value="P-loop_NTPase"/>
</dbReference>
<keyword evidence="4" id="KW-1133">Transmembrane helix</keyword>
<dbReference type="GO" id="GO:0140664">
    <property type="term" value="F:ATP-dependent DNA damage sensor activity"/>
    <property type="evidence" value="ECO:0007669"/>
    <property type="project" value="InterPro"/>
</dbReference>
<dbReference type="GO" id="GO:0005524">
    <property type="term" value="F:ATP binding"/>
    <property type="evidence" value="ECO:0007669"/>
    <property type="project" value="UniProtKB-KW"/>
</dbReference>
<dbReference type="AlphaFoldDB" id="A0A4Q1JM08"/>
<name>A0A4Q1JM08_9BACT</name>
<keyword evidence="1" id="KW-0547">Nucleotide-binding</keyword>
<evidence type="ECO:0000313" key="6">
    <source>
        <dbReference type="EMBL" id="RXQ93985.1"/>
    </source>
</evidence>
<evidence type="ECO:0000313" key="7">
    <source>
        <dbReference type="Proteomes" id="UP000289703"/>
    </source>
</evidence>
<keyword evidence="4" id="KW-0812">Transmembrane</keyword>
<feature type="transmembrane region" description="Helical" evidence="4">
    <location>
        <begin position="77"/>
        <end position="94"/>
    </location>
</feature>
<dbReference type="Proteomes" id="UP000289703">
    <property type="component" value="Unassembled WGS sequence"/>
</dbReference>
<gene>
    <name evidence="6" type="ORF">EO244_10440</name>
</gene>
<reference evidence="6 7" key="1">
    <citation type="submission" date="2019-01" db="EMBL/GenBank/DDBJ databases">
        <title>Ancylomarina salipaludis sp. nov., isolated from a salt marsh.</title>
        <authorList>
            <person name="Yoon J.-H."/>
        </authorList>
    </citation>
    <scope>NUCLEOTIDE SEQUENCE [LARGE SCALE GENOMIC DNA]</scope>
    <source>
        <strain evidence="6 7">SHSM-M15</strain>
    </source>
</reference>
<dbReference type="EMBL" id="SAXA01000008">
    <property type="protein sequence ID" value="RXQ93985.1"/>
    <property type="molecule type" value="Genomic_DNA"/>
</dbReference>
<dbReference type="InterPro" id="IPR045076">
    <property type="entry name" value="MutS"/>
</dbReference>
<protein>
    <recommendedName>
        <fullName evidence="5">DNA mismatch repair proteins mutS family domain-containing protein</fullName>
    </recommendedName>
</protein>
<proteinExistence type="predicted"/>
<accession>A0A4Q1JM08</accession>
<dbReference type="OrthoDB" id="9802448at2"/>
<dbReference type="SMART" id="SM00534">
    <property type="entry name" value="MUTSac"/>
    <property type="match status" value="1"/>
</dbReference>
<feature type="transmembrane region" description="Helical" evidence="4">
    <location>
        <begin position="239"/>
        <end position="268"/>
    </location>
</feature>
<dbReference type="GO" id="GO:0030983">
    <property type="term" value="F:mismatched DNA binding"/>
    <property type="evidence" value="ECO:0007669"/>
    <property type="project" value="InterPro"/>
</dbReference>
<dbReference type="InterPro" id="IPR036187">
    <property type="entry name" value="DNA_mismatch_repair_MutS_sf"/>
</dbReference>
<keyword evidence="4" id="KW-0472">Membrane</keyword>
<evidence type="ECO:0000256" key="1">
    <source>
        <dbReference type="ARBA" id="ARBA00022741"/>
    </source>
</evidence>
<feature type="transmembrane region" description="Helical" evidence="4">
    <location>
        <begin position="49"/>
        <end position="71"/>
    </location>
</feature>
<keyword evidence="7" id="KW-1185">Reference proteome</keyword>
<dbReference type="GO" id="GO:0005829">
    <property type="term" value="C:cytosol"/>
    <property type="evidence" value="ECO:0007669"/>
    <property type="project" value="TreeGrafter"/>
</dbReference>
<keyword evidence="2" id="KW-0067">ATP-binding</keyword>
<comment type="caution">
    <text evidence="6">The sequence shown here is derived from an EMBL/GenBank/DDBJ whole genome shotgun (WGS) entry which is preliminary data.</text>
</comment>
<dbReference type="InterPro" id="IPR000432">
    <property type="entry name" value="DNA_mismatch_repair_MutS_C"/>
</dbReference>
<dbReference type="Gene3D" id="1.10.1420.10">
    <property type="match status" value="1"/>
</dbReference>
<dbReference type="PANTHER" id="PTHR11361">
    <property type="entry name" value="DNA MISMATCH REPAIR PROTEIN MUTS FAMILY MEMBER"/>
    <property type="match status" value="1"/>
</dbReference>
<evidence type="ECO:0000256" key="4">
    <source>
        <dbReference type="SAM" id="Phobius"/>
    </source>
</evidence>
<organism evidence="6 7">
    <name type="scientific">Ancylomarina salipaludis</name>
    <dbReference type="NCBI Taxonomy" id="2501299"/>
    <lineage>
        <taxon>Bacteria</taxon>
        <taxon>Pseudomonadati</taxon>
        <taxon>Bacteroidota</taxon>
        <taxon>Bacteroidia</taxon>
        <taxon>Marinilabiliales</taxon>
        <taxon>Marinifilaceae</taxon>
        <taxon>Ancylomarina</taxon>
    </lineage>
</organism>
<feature type="transmembrane region" description="Helical" evidence="4">
    <location>
        <begin position="348"/>
        <end position="369"/>
    </location>
</feature>